<evidence type="ECO:0000259" key="7">
    <source>
        <dbReference type="Pfam" id="PF23121"/>
    </source>
</evidence>
<gene>
    <name evidence="8" type="ORF">CASFOL_015491</name>
</gene>
<dbReference type="InterPro" id="IPR056280">
    <property type="entry name" value="AIPP2-like_SPOC"/>
</dbReference>
<name>A0ABD3DE78_9LAMI</name>
<feature type="region of interest" description="Disordered" evidence="6">
    <location>
        <begin position="19"/>
        <end position="51"/>
    </location>
</feature>
<keyword evidence="4" id="KW-0805">Transcription regulation</keyword>
<keyword evidence="3" id="KW-0862">Zinc</keyword>
<dbReference type="Pfam" id="PF23121">
    <property type="entry name" value="SPOC_AIPP2"/>
    <property type="match status" value="1"/>
</dbReference>
<organism evidence="8 9">
    <name type="scientific">Castilleja foliolosa</name>
    <dbReference type="NCBI Taxonomy" id="1961234"/>
    <lineage>
        <taxon>Eukaryota</taxon>
        <taxon>Viridiplantae</taxon>
        <taxon>Streptophyta</taxon>
        <taxon>Embryophyta</taxon>
        <taxon>Tracheophyta</taxon>
        <taxon>Spermatophyta</taxon>
        <taxon>Magnoliopsida</taxon>
        <taxon>eudicotyledons</taxon>
        <taxon>Gunneridae</taxon>
        <taxon>Pentapetalae</taxon>
        <taxon>asterids</taxon>
        <taxon>lamiids</taxon>
        <taxon>Lamiales</taxon>
        <taxon>Orobanchaceae</taxon>
        <taxon>Pedicularideae</taxon>
        <taxon>Castillejinae</taxon>
        <taxon>Castilleja</taxon>
    </lineage>
</organism>
<evidence type="ECO:0000256" key="2">
    <source>
        <dbReference type="ARBA" id="ARBA00022771"/>
    </source>
</evidence>
<dbReference type="AlphaFoldDB" id="A0ABD3DE78"/>
<evidence type="ECO:0000256" key="1">
    <source>
        <dbReference type="ARBA" id="ARBA00022723"/>
    </source>
</evidence>
<evidence type="ECO:0000313" key="9">
    <source>
        <dbReference type="Proteomes" id="UP001632038"/>
    </source>
</evidence>
<evidence type="ECO:0000313" key="8">
    <source>
        <dbReference type="EMBL" id="KAL3640523.1"/>
    </source>
</evidence>
<reference evidence="9" key="1">
    <citation type="journal article" date="2024" name="IScience">
        <title>Strigolactones Initiate the Formation of Haustorium-like Structures in Castilleja.</title>
        <authorList>
            <person name="Buerger M."/>
            <person name="Peterson D."/>
            <person name="Chory J."/>
        </authorList>
    </citation>
    <scope>NUCLEOTIDE SEQUENCE [LARGE SCALE GENOMIC DNA]</scope>
</reference>
<protein>
    <recommendedName>
        <fullName evidence="7">AIPP2-like SPOC-like domain-containing protein</fullName>
    </recommendedName>
</protein>
<dbReference type="PANTHER" id="PTHR33304:SF36">
    <property type="entry name" value="GB|AAF26970.1-RELATED"/>
    <property type="match status" value="1"/>
</dbReference>
<dbReference type="EMBL" id="JAVIJP010000017">
    <property type="protein sequence ID" value="KAL3640523.1"/>
    <property type="molecule type" value="Genomic_DNA"/>
</dbReference>
<comment type="caution">
    <text evidence="8">The sequence shown here is derived from an EMBL/GenBank/DDBJ whole genome shotgun (WGS) entry which is preliminary data.</text>
</comment>
<feature type="domain" description="AIPP2-like SPOC-like" evidence="7">
    <location>
        <begin position="257"/>
        <end position="387"/>
    </location>
</feature>
<accession>A0ABD3DE78</accession>
<dbReference type="PANTHER" id="PTHR33304">
    <property type="match status" value="1"/>
</dbReference>
<dbReference type="Proteomes" id="UP001632038">
    <property type="component" value="Unassembled WGS sequence"/>
</dbReference>
<evidence type="ECO:0000256" key="6">
    <source>
        <dbReference type="SAM" id="MobiDB-lite"/>
    </source>
</evidence>
<dbReference type="InterPro" id="IPR049914">
    <property type="entry name" value="PHD1-3/5-6"/>
</dbReference>
<feature type="region of interest" description="Disordered" evidence="6">
    <location>
        <begin position="471"/>
        <end position="515"/>
    </location>
</feature>
<keyword evidence="1" id="KW-0479">Metal-binding</keyword>
<evidence type="ECO:0000256" key="5">
    <source>
        <dbReference type="ARBA" id="ARBA00023163"/>
    </source>
</evidence>
<keyword evidence="5" id="KW-0804">Transcription</keyword>
<keyword evidence="2" id="KW-0863">Zinc-finger</keyword>
<keyword evidence="9" id="KW-1185">Reference proteome</keyword>
<feature type="region of interest" description="Disordered" evidence="6">
    <location>
        <begin position="183"/>
        <end position="208"/>
    </location>
</feature>
<evidence type="ECO:0000256" key="4">
    <source>
        <dbReference type="ARBA" id="ARBA00023015"/>
    </source>
</evidence>
<evidence type="ECO:0000256" key="3">
    <source>
        <dbReference type="ARBA" id="ARBA00022833"/>
    </source>
</evidence>
<proteinExistence type="predicted"/>
<dbReference type="GO" id="GO:0008270">
    <property type="term" value="F:zinc ion binding"/>
    <property type="evidence" value="ECO:0007669"/>
    <property type="project" value="UniProtKB-KW"/>
</dbReference>
<feature type="compositionally biased region" description="Polar residues" evidence="6">
    <location>
        <begin position="20"/>
        <end position="29"/>
    </location>
</feature>
<sequence length="515" mass="58147">MRIPATEYLYDWICEECESGSKQKPPSSRLTEELPRVPNVTNPVKLPNSGKLHSKILRNGSWEKKVKGGKTKYIAANEAIKLSAGENKSFPSASVIRHSKPRKAEVGVKISERTAIKPRNVPPGSSAKEGLVLGHLPQPKPQRLGNMDIPYRVQQKYKKLSEVHQSLSGLKPSRAPMIVKEHMQEEQPRGVQTPQTKPGMLMKKASSVPSPIASSSIISGVAGRTTELRTCNAENMNNNILPDLDTDSCFPGLDVLWNGKFSIKDEHRHGELNHQIRAHPPSNVRRNTYEFSKKMPELLDFQMVPLKDIWNNLFKEFSPDERDVGLYFFPSVRERSDGYISLLESITAKNMVLRKQIADVELLVFTSELLPVNCQYFEGKSFLWGVFRHLKRGTSSQPSDQVDDSKESDMDIDMIGGVEVGIKDVPVKREPFREKRVRFKEDSVTAAKMKMDINCLFPPLFEDIHRLGQARTSSTVAENSAGARQGKRREADDRNNGNRLRSFPPKVKSRYLQFS</sequence>